<protein>
    <recommendedName>
        <fullName evidence="6">Aminotransferase</fullName>
        <ecNumber evidence="6">2.6.1.-</ecNumber>
    </recommendedName>
</protein>
<dbReference type="InterPro" id="IPR050596">
    <property type="entry name" value="AspAT/PAT-like"/>
</dbReference>
<evidence type="ECO:0000256" key="5">
    <source>
        <dbReference type="ARBA" id="ARBA00022898"/>
    </source>
</evidence>
<dbReference type="Gene3D" id="3.90.1150.10">
    <property type="entry name" value="Aspartate Aminotransferase, domain 1"/>
    <property type="match status" value="1"/>
</dbReference>
<dbReference type="InterPro" id="IPR015424">
    <property type="entry name" value="PyrdxlP-dep_Trfase"/>
</dbReference>
<dbReference type="GO" id="GO:0006520">
    <property type="term" value="P:amino acid metabolic process"/>
    <property type="evidence" value="ECO:0007669"/>
    <property type="project" value="InterPro"/>
</dbReference>
<sequence length="369" mass="41118">MIAAGEDVINFGVGEPDFKTPENIKKAAMNVIENGNIGYTAASGLPELKNEICKKFKKDNKLDYKPDNIIISSGAKHCLYNAFQAICNPGDEVIIAVPYWVSYPELIKMAGAKPVMVETTEEEEFKYTREKLKNAVTNKTKAILLNSPNNPTGTVYETDDLRVIAEIAIENNIYIIADEIYEKLIYKGEHVSIASLGDELKELTIVINGVSKCYSMTGWRIGYAAANKDIVKVMSNIQSHATSNPNTIAQYASIEALSGQQASLDIMRAAFMKRKKYMFEKINSIDNLSCLNPRGAFYIMMNISELIGENFNGYQIDNSMDFAKYLLEKEKVAVVPGIGFGRENYVRLSYATSMSNIKEGLKRIEKALI</sequence>
<dbReference type="Pfam" id="PF00155">
    <property type="entry name" value="Aminotran_1_2"/>
    <property type="match status" value="1"/>
</dbReference>
<dbReference type="InterPro" id="IPR004838">
    <property type="entry name" value="NHTrfase_class1_PyrdxlP-BS"/>
</dbReference>
<dbReference type="FunFam" id="3.40.640.10:FF:000033">
    <property type="entry name" value="Aspartate aminotransferase"/>
    <property type="match status" value="1"/>
</dbReference>
<dbReference type="InterPro" id="IPR004839">
    <property type="entry name" value="Aminotransferase_I/II_large"/>
</dbReference>
<keyword evidence="9" id="KW-1185">Reference proteome</keyword>
<dbReference type="CDD" id="cd00609">
    <property type="entry name" value="AAT_like"/>
    <property type="match status" value="1"/>
</dbReference>
<comment type="cofactor">
    <cofactor evidence="1 6">
        <name>pyridoxal 5'-phosphate</name>
        <dbReference type="ChEBI" id="CHEBI:597326"/>
    </cofactor>
</comment>
<evidence type="ECO:0000256" key="6">
    <source>
        <dbReference type="RuleBase" id="RU000481"/>
    </source>
</evidence>
<evidence type="ECO:0000256" key="3">
    <source>
        <dbReference type="ARBA" id="ARBA00022576"/>
    </source>
</evidence>
<reference evidence="8" key="1">
    <citation type="submission" date="2019-12" db="EMBL/GenBank/DDBJ databases">
        <authorList>
            <person name="zhang j."/>
            <person name="sun C.M."/>
        </authorList>
    </citation>
    <scope>NUCLEOTIDE SEQUENCE</scope>
    <source>
        <strain evidence="8">NS-1</strain>
    </source>
</reference>
<dbReference type="PANTHER" id="PTHR46383">
    <property type="entry name" value="ASPARTATE AMINOTRANSFERASE"/>
    <property type="match status" value="1"/>
</dbReference>
<dbReference type="Gene3D" id="3.40.640.10">
    <property type="entry name" value="Type I PLP-dependent aspartate aminotransferase-like (Major domain)"/>
    <property type="match status" value="1"/>
</dbReference>
<dbReference type="InterPro" id="IPR015421">
    <property type="entry name" value="PyrdxlP-dep_Trfase_major"/>
</dbReference>
<keyword evidence="4 6" id="KW-0808">Transferase</keyword>
<dbReference type="KEGG" id="ifn:GM661_09185"/>
<feature type="domain" description="Aminotransferase class I/classII large" evidence="7">
    <location>
        <begin position="7"/>
        <end position="364"/>
    </location>
</feature>
<evidence type="ECO:0000313" key="9">
    <source>
        <dbReference type="Proteomes" id="UP000665020"/>
    </source>
</evidence>
<dbReference type="EMBL" id="CP046640">
    <property type="protein sequence ID" value="QTL99965.1"/>
    <property type="molecule type" value="Genomic_DNA"/>
</dbReference>
<gene>
    <name evidence="8" type="ORF">GM661_09185</name>
</gene>
<dbReference type="GO" id="GO:0030170">
    <property type="term" value="F:pyridoxal phosphate binding"/>
    <property type="evidence" value="ECO:0007669"/>
    <property type="project" value="InterPro"/>
</dbReference>
<dbReference type="Proteomes" id="UP000665020">
    <property type="component" value="Chromosome"/>
</dbReference>
<keyword evidence="5" id="KW-0663">Pyridoxal phosphate</keyword>
<proteinExistence type="inferred from homology"/>
<evidence type="ECO:0000256" key="1">
    <source>
        <dbReference type="ARBA" id="ARBA00001933"/>
    </source>
</evidence>
<evidence type="ECO:0000259" key="7">
    <source>
        <dbReference type="Pfam" id="PF00155"/>
    </source>
</evidence>
<accession>A0A8A7KIQ6</accession>
<evidence type="ECO:0000256" key="4">
    <source>
        <dbReference type="ARBA" id="ARBA00022679"/>
    </source>
</evidence>
<dbReference type="PANTHER" id="PTHR46383:SF1">
    <property type="entry name" value="ASPARTATE AMINOTRANSFERASE"/>
    <property type="match status" value="1"/>
</dbReference>
<dbReference type="GO" id="GO:0008483">
    <property type="term" value="F:transaminase activity"/>
    <property type="evidence" value="ECO:0007669"/>
    <property type="project" value="UniProtKB-KW"/>
</dbReference>
<dbReference type="AlphaFoldDB" id="A0A8A7KIQ6"/>
<comment type="similarity">
    <text evidence="2 6">Belongs to the class-I pyridoxal-phosphate-dependent aminotransferase family.</text>
</comment>
<organism evidence="8 9">
    <name type="scientific">Iocasia fonsfrigidae</name>
    <dbReference type="NCBI Taxonomy" id="2682810"/>
    <lineage>
        <taxon>Bacteria</taxon>
        <taxon>Bacillati</taxon>
        <taxon>Bacillota</taxon>
        <taxon>Clostridia</taxon>
        <taxon>Halanaerobiales</taxon>
        <taxon>Halanaerobiaceae</taxon>
        <taxon>Iocasia</taxon>
    </lineage>
</organism>
<name>A0A8A7KIQ6_9FIRM</name>
<keyword evidence="3 6" id="KW-0032">Aminotransferase</keyword>
<dbReference type="SUPFAM" id="SSF53383">
    <property type="entry name" value="PLP-dependent transferases"/>
    <property type="match status" value="1"/>
</dbReference>
<evidence type="ECO:0000256" key="2">
    <source>
        <dbReference type="ARBA" id="ARBA00007441"/>
    </source>
</evidence>
<dbReference type="EC" id="2.6.1.-" evidence="6"/>
<dbReference type="InterPro" id="IPR015422">
    <property type="entry name" value="PyrdxlP-dep_Trfase_small"/>
</dbReference>
<evidence type="ECO:0000313" key="8">
    <source>
        <dbReference type="EMBL" id="QTL99965.1"/>
    </source>
</evidence>
<dbReference type="PROSITE" id="PS00105">
    <property type="entry name" value="AA_TRANSFER_CLASS_1"/>
    <property type="match status" value="1"/>
</dbReference>